<dbReference type="PROSITE" id="PS00092">
    <property type="entry name" value="N6_MTASE"/>
    <property type="match status" value="1"/>
</dbReference>
<evidence type="ECO:0000256" key="4">
    <source>
        <dbReference type="SAM" id="MobiDB-lite"/>
    </source>
</evidence>
<evidence type="ECO:0000256" key="2">
    <source>
        <dbReference type="ARBA" id="ARBA00023242"/>
    </source>
</evidence>
<dbReference type="GO" id="GO:0005634">
    <property type="term" value="C:nucleus"/>
    <property type="evidence" value="ECO:0007669"/>
    <property type="project" value="UniProtKB-SubCell"/>
</dbReference>
<dbReference type="AlphaFoldDB" id="A0AAD9UPY3"/>
<dbReference type="PANTHER" id="PTHR13107:SF0">
    <property type="entry name" value="N6-ADENOSINE-METHYLTRANSFERASE NON-CATALYTIC SUBUNIT"/>
    <property type="match status" value="1"/>
</dbReference>
<keyword evidence="2" id="KW-0539">Nucleus</keyword>
<proteinExistence type="inferred from homology"/>
<dbReference type="KEGG" id="bdw:94334661"/>
<evidence type="ECO:0000256" key="3">
    <source>
        <dbReference type="PROSITE-ProRule" id="PRU00489"/>
    </source>
</evidence>
<dbReference type="PROSITE" id="PS51143">
    <property type="entry name" value="MT_A70"/>
    <property type="match status" value="1"/>
</dbReference>
<dbReference type="GO" id="GO:0036396">
    <property type="term" value="C:RNA N6-methyladenosine methyltransferase complex"/>
    <property type="evidence" value="ECO:0007669"/>
    <property type="project" value="UniProtKB-ARBA"/>
</dbReference>
<comment type="subcellular location">
    <subcellularLocation>
        <location evidence="1">Nucleus</location>
    </subcellularLocation>
</comment>
<feature type="region of interest" description="Disordered" evidence="4">
    <location>
        <begin position="60"/>
        <end position="79"/>
    </location>
</feature>
<dbReference type="InterPro" id="IPR045123">
    <property type="entry name" value="METTL14-like"/>
</dbReference>
<dbReference type="GO" id="GO:0008168">
    <property type="term" value="F:methyltransferase activity"/>
    <property type="evidence" value="ECO:0007669"/>
    <property type="project" value="UniProtKB-KW"/>
</dbReference>
<dbReference type="Proteomes" id="UP001214638">
    <property type="component" value="Unassembled WGS sequence"/>
</dbReference>
<evidence type="ECO:0000313" key="6">
    <source>
        <dbReference type="Proteomes" id="UP001214638"/>
    </source>
</evidence>
<evidence type="ECO:0000256" key="1">
    <source>
        <dbReference type="ARBA" id="ARBA00004123"/>
    </source>
</evidence>
<dbReference type="GO" id="GO:0032259">
    <property type="term" value="P:methylation"/>
    <property type="evidence" value="ECO:0007669"/>
    <property type="project" value="UniProtKB-KW"/>
</dbReference>
<comment type="similarity">
    <text evidence="3">Belongs to the MT-A70-like family.</text>
</comment>
<dbReference type="RefSeq" id="XP_067804206.1">
    <property type="nucleotide sequence ID" value="XM_067945415.1"/>
</dbReference>
<keyword evidence="5" id="KW-0489">Methyltransferase</keyword>
<evidence type="ECO:0000313" key="5">
    <source>
        <dbReference type="EMBL" id="KAK2197364.1"/>
    </source>
</evidence>
<comment type="caution">
    <text evidence="5">The sequence shown here is derived from an EMBL/GenBank/DDBJ whole genome shotgun (WGS) entry which is preliminary data.</text>
</comment>
<organism evidence="5 6">
    <name type="scientific">Babesia duncani</name>
    <dbReference type="NCBI Taxonomy" id="323732"/>
    <lineage>
        <taxon>Eukaryota</taxon>
        <taxon>Sar</taxon>
        <taxon>Alveolata</taxon>
        <taxon>Apicomplexa</taxon>
        <taxon>Aconoidasida</taxon>
        <taxon>Piroplasmida</taxon>
        <taxon>Babesiidae</taxon>
        <taxon>Babesia</taxon>
    </lineage>
</organism>
<dbReference type="EMBL" id="JALLKP010000001">
    <property type="protein sequence ID" value="KAK2197364.1"/>
    <property type="molecule type" value="Genomic_DNA"/>
</dbReference>
<sequence>MSQQEGGMDGQNVPPMAFPFDPRLVFPVGAMPPFPMPWDLAMNAAPKSKGSNARNAKTMPVNLPPGMDHVNSIPLGGSDRKSKDYSIAIKGRERLHNDYNQNFVDTGARPQNFIRDTDEEKRFREYPKLKRLLKLKREIITKRATPARYIKADLRNFDWDSLQVLFDVVLINPPWQRQLRHFGKFGWTGEDLIEYLPIDKIVEPKSFCFIWCDVYSLEEAKNCLKYWGYRRCEDICWLKTNNSWTVDEKQNGRNRMMSFDAIEPPAILHKTTEHCLMGLRGLIRRNEEGYLVHSNLDTDVIIAEEINPKRVLEMELQFNPDVSNLNAEMDSHLISINPKPAEIFDIIDRFCLGRRKLEIFGNDDSIRDGWITLSPALSDTKYNAEEYKTWTDGNVCWPEIQNYKGGRLMGTSEEIELLRPKSPTKEDGKTSIEHRD</sequence>
<accession>A0AAD9UPY3</accession>
<dbReference type="PANTHER" id="PTHR13107">
    <property type="entry name" value="N6-ADENOSINE-METHYLTRANSFERASE NON-CATALYTIC SUBUNIT"/>
    <property type="match status" value="1"/>
</dbReference>
<dbReference type="InterPro" id="IPR007757">
    <property type="entry name" value="MT-A70-like"/>
</dbReference>
<reference evidence="5" key="1">
    <citation type="journal article" date="2023" name="Nat. Microbiol.">
        <title>Babesia duncani multi-omics identifies virulence factors and drug targets.</title>
        <authorList>
            <person name="Singh P."/>
            <person name="Lonardi S."/>
            <person name="Liang Q."/>
            <person name="Vydyam P."/>
            <person name="Khabirova E."/>
            <person name="Fang T."/>
            <person name="Gihaz S."/>
            <person name="Thekkiniath J."/>
            <person name="Munshi M."/>
            <person name="Abel S."/>
            <person name="Ciampossin L."/>
            <person name="Batugedara G."/>
            <person name="Gupta M."/>
            <person name="Lu X.M."/>
            <person name="Lenz T."/>
            <person name="Chakravarty S."/>
            <person name="Cornillot E."/>
            <person name="Hu Y."/>
            <person name="Ma W."/>
            <person name="Gonzalez L.M."/>
            <person name="Sanchez S."/>
            <person name="Estrada K."/>
            <person name="Sanchez-Flores A."/>
            <person name="Montero E."/>
            <person name="Harb O.S."/>
            <person name="Le Roch K.G."/>
            <person name="Mamoun C.B."/>
        </authorList>
    </citation>
    <scope>NUCLEOTIDE SEQUENCE</scope>
    <source>
        <strain evidence="5">WA1</strain>
    </source>
</reference>
<protein>
    <submittedName>
        <fullName evidence="5">Bifunctional DNA methylase</fullName>
    </submittedName>
</protein>
<keyword evidence="6" id="KW-1185">Reference proteome</keyword>
<dbReference type="GeneID" id="94334661"/>
<dbReference type="Pfam" id="PF05063">
    <property type="entry name" value="MT-A70"/>
    <property type="match status" value="2"/>
</dbReference>
<name>A0AAD9UPY3_9APIC</name>
<dbReference type="InterPro" id="IPR002052">
    <property type="entry name" value="DNA_methylase_N6_adenine_CS"/>
</dbReference>
<dbReference type="PROSITE" id="PS51592">
    <property type="entry name" value="SAM_MTA70L_2"/>
    <property type="match status" value="1"/>
</dbReference>
<dbReference type="GO" id="GO:0003729">
    <property type="term" value="F:mRNA binding"/>
    <property type="evidence" value="ECO:0007669"/>
    <property type="project" value="TreeGrafter"/>
</dbReference>
<keyword evidence="5" id="KW-0808">Transferase</keyword>
<gene>
    <name evidence="5" type="ORF">BdWA1_000363</name>
</gene>